<dbReference type="Proteomes" id="UP000221125">
    <property type="component" value="Segment"/>
</dbReference>
<accession>A0A1D8ETJ7</accession>
<dbReference type="EMBL" id="KX620750">
    <property type="protein sequence ID" value="AOT24365.1"/>
    <property type="molecule type" value="Genomic_DNA"/>
</dbReference>
<gene>
    <name evidence="1" type="primary">13</name>
    <name evidence="1" type="ORF">B22_13</name>
</gene>
<dbReference type="GeneID" id="40072417"/>
<organism evidence="1 2">
    <name type="scientific">Propionibacterium phage B22</name>
    <dbReference type="NCBI Taxonomy" id="1897532"/>
    <lineage>
        <taxon>Viruses</taxon>
        <taxon>Duplodnaviria</taxon>
        <taxon>Heunggongvirae</taxon>
        <taxon>Uroviricota</taxon>
        <taxon>Caudoviricetes</taxon>
        <taxon>Doucettevirus</taxon>
        <taxon>Doucettevirus B22</taxon>
    </lineage>
</organism>
<name>A0A1D8ETJ7_9CAUD</name>
<dbReference type="KEGG" id="vg:40072417"/>
<dbReference type="InterPro" id="IPR008964">
    <property type="entry name" value="Invasin/intimin_cell_adhesion"/>
</dbReference>
<dbReference type="SUPFAM" id="SSF49373">
    <property type="entry name" value="Invasin/intimin cell-adhesion fragments"/>
    <property type="match status" value="1"/>
</dbReference>
<dbReference type="OrthoDB" id="6067at10239"/>
<dbReference type="RefSeq" id="YP_009596816.1">
    <property type="nucleotide sequence ID" value="NC_041891.1"/>
</dbReference>
<dbReference type="Gene3D" id="2.60.40.1080">
    <property type="match status" value="1"/>
</dbReference>
<evidence type="ECO:0000313" key="2">
    <source>
        <dbReference type="Proteomes" id="UP000221125"/>
    </source>
</evidence>
<proteinExistence type="predicted"/>
<evidence type="ECO:0000313" key="1">
    <source>
        <dbReference type="EMBL" id="AOT24365.1"/>
    </source>
</evidence>
<protein>
    <submittedName>
        <fullName evidence="1">Major tail subunit</fullName>
    </submittedName>
</protein>
<keyword evidence="2" id="KW-1185">Reference proteome</keyword>
<reference evidence="1 2" key="1">
    <citation type="submission" date="2016-07" db="EMBL/GenBank/DDBJ databases">
        <authorList>
            <person name="Modlin R.L."/>
            <person name="Cheng L.S."/>
            <person name="Marinelli L.J."/>
            <person name="Grosset N."/>
            <person name="Gautier M."/>
            <person name="Fitz-Gibbon S."/>
            <person name="Pellegrini M."/>
            <person name="Bowman C.A."/>
            <person name="Russell D.A."/>
            <person name="Jacobs-Sera D."/>
            <person name="Hatfull G.F."/>
        </authorList>
    </citation>
    <scope>NUCLEOTIDE SEQUENCE [LARGE SCALE GENOMIC DNA]</scope>
</reference>
<sequence>MAVNSVNVHVFGSDDDVLYLGPSGLNLGNISLETAIPKEMIDTGWLTDDGVTLGMKDSVKAIQGHQGHANVLQFMDSSDTTLEATLMESQLQTFLWNLDADAEDIDGVTKITAASSRKVLNLCAIWDTFDTQHDGIHWRYVFPSLTLGERDDIPFKVGGASAYKYSLGVLEKFFVFTNAAAMKAGGAPAKTVTGVKITTTDGATVGLPSSLKVGEKVSLAAEISYSDGTKAVKQTNAVGLTWTSSDKAKATIDGGVVTGVSAGKADITASIDGKTSEALSLTVNTAV</sequence>